<dbReference type="RefSeq" id="WP_150901669.1">
    <property type="nucleotide sequence ID" value="NZ_VTWT01000001.1"/>
</dbReference>
<protein>
    <submittedName>
        <fullName evidence="2">Uncharacterized protein</fullName>
    </submittedName>
</protein>
<feature type="transmembrane region" description="Helical" evidence="1">
    <location>
        <begin position="21"/>
        <end position="43"/>
    </location>
</feature>
<keyword evidence="1" id="KW-0812">Transmembrane</keyword>
<keyword evidence="3" id="KW-1185">Reference proteome</keyword>
<gene>
    <name evidence="2" type="ORF">F0P94_00115</name>
</gene>
<sequence>MATKELSIKNKFQLVKKLKNRIGVIRVLVGLLTFGLGITFLAFRNGWVAVDFPVYLGLLTAVILVAVMVYGYQIYMVRQAILTSKKTVITGRIQKKSMQCNEYSTEYIFQVEGRPYDVKSRHFDAFQEGEEIRIEMMEPGKELLKVKRMK</sequence>
<proteinExistence type="predicted"/>
<evidence type="ECO:0000313" key="3">
    <source>
        <dbReference type="Proteomes" id="UP000326570"/>
    </source>
</evidence>
<keyword evidence="1" id="KW-1133">Transmembrane helix</keyword>
<comment type="caution">
    <text evidence="2">The sequence shown here is derived from an EMBL/GenBank/DDBJ whole genome shotgun (WGS) entry which is preliminary data.</text>
</comment>
<name>A0A5N1J4B4_9BACT</name>
<dbReference type="Proteomes" id="UP000326570">
    <property type="component" value="Unassembled WGS sequence"/>
</dbReference>
<evidence type="ECO:0000256" key="1">
    <source>
        <dbReference type="SAM" id="Phobius"/>
    </source>
</evidence>
<dbReference type="EMBL" id="VTWT01000001">
    <property type="protein sequence ID" value="KAA9345530.1"/>
    <property type="molecule type" value="Genomic_DNA"/>
</dbReference>
<organism evidence="2 3">
    <name type="scientific">Adhaeribacter soli</name>
    <dbReference type="NCBI Taxonomy" id="2607655"/>
    <lineage>
        <taxon>Bacteria</taxon>
        <taxon>Pseudomonadati</taxon>
        <taxon>Bacteroidota</taxon>
        <taxon>Cytophagia</taxon>
        <taxon>Cytophagales</taxon>
        <taxon>Hymenobacteraceae</taxon>
        <taxon>Adhaeribacter</taxon>
    </lineage>
</organism>
<keyword evidence="1" id="KW-0472">Membrane</keyword>
<reference evidence="2 3" key="1">
    <citation type="submission" date="2019-09" db="EMBL/GenBank/DDBJ databases">
        <title>Genome sequence of Adhaeribacter sp. M2.</title>
        <authorList>
            <person name="Srinivasan S."/>
        </authorList>
    </citation>
    <scope>NUCLEOTIDE SEQUENCE [LARGE SCALE GENOMIC DNA]</scope>
    <source>
        <strain evidence="2 3">M2</strain>
    </source>
</reference>
<evidence type="ECO:0000313" key="2">
    <source>
        <dbReference type="EMBL" id="KAA9345530.1"/>
    </source>
</evidence>
<accession>A0A5N1J4B4</accession>
<dbReference type="AlphaFoldDB" id="A0A5N1J4B4"/>
<feature type="transmembrane region" description="Helical" evidence="1">
    <location>
        <begin position="55"/>
        <end position="75"/>
    </location>
</feature>